<comment type="function">
    <text evidence="9">Component of the Mediator complex, a coactivator involved in the regulated transcription of nearly all RNA polymerase II-dependent genes. Mediator functions as a bridge to convey information from gene-specific regulatory proteins to the basal RNA polymerase II transcription machinery. Mediator is recruited to promoters by direct interactions with regulatory proteins and serves as a scaffold for the assembly of a functional pre-initiation complex with RNA polymerase II and the general transcription factors.</text>
</comment>
<sequence length="208" mass="23414">MAMASPMDRLQVLDNIEKDIATVLQSAGQALNELSKDKPANKQVEAHVNQFRQTLTNVETELAKQINYLTQVSTGQAHEGSSYNSQKTLQMAMHRLDHAKTRVNELEATKTKHMQLMQQHQMQRQQGMQQPPPSMSVREHALWVTLVYTPFTFLLIPHPPVYSLSNPSPNSMPSLLLTSSPNFLLPFSTSPPFTLITLPFSLSLFFPS</sequence>
<dbReference type="GO" id="GO:0003712">
    <property type="term" value="F:transcription coregulator activity"/>
    <property type="evidence" value="ECO:0007669"/>
    <property type="project" value="InterPro"/>
</dbReference>
<name>A0A3R7QMV2_PENVA</name>
<evidence type="ECO:0000256" key="1">
    <source>
        <dbReference type="ARBA" id="ARBA00004123"/>
    </source>
</evidence>
<gene>
    <name evidence="9" type="primary">MED11</name>
    <name evidence="12" type="ORF">C7M84_022626</name>
</gene>
<evidence type="ECO:0000256" key="5">
    <source>
        <dbReference type="ARBA" id="ARBA00023159"/>
    </source>
</evidence>
<keyword evidence="11" id="KW-0812">Transmembrane</keyword>
<evidence type="ECO:0000256" key="2">
    <source>
        <dbReference type="ARBA" id="ARBA00008186"/>
    </source>
</evidence>
<evidence type="ECO:0000256" key="7">
    <source>
        <dbReference type="ARBA" id="ARBA00023242"/>
    </source>
</evidence>
<dbReference type="EMBL" id="QCYY01000585">
    <property type="protein sequence ID" value="ROT84176.1"/>
    <property type="molecule type" value="Genomic_DNA"/>
</dbReference>
<evidence type="ECO:0000256" key="8">
    <source>
        <dbReference type="ARBA" id="ARBA00032011"/>
    </source>
</evidence>
<evidence type="ECO:0000256" key="4">
    <source>
        <dbReference type="ARBA" id="ARBA00023015"/>
    </source>
</evidence>
<dbReference type="AlphaFoldDB" id="A0A3R7QMV2"/>
<evidence type="ECO:0000256" key="3">
    <source>
        <dbReference type="ARBA" id="ARBA00019621"/>
    </source>
</evidence>
<reference evidence="12 13" key="2">
    <citation type="submission" date="2019-01" db="EMBL/GenBank/DDBJ databases">
        <title>The decoding of complex shrimp genome reveals the adaptation for benthos swimmer, frequently molting mechanism and breeding impact on genome.</title>
        <authorList>
            <person name="Sun Y."/>
            <person name="Gao Y."/>
            <person name="Yu Y."/>
        </authorList>
    </citation>
    <scope>NUCLEOTIDE SEQUENCE [LARGE SCALE GENOMIC DNA]</scope>
    <source>
        <tissue evidence="12">Muscle</tissue>
    </source>
</reference>
<keyword evidence="10" id="KW-0175">Coiled coil</keyword>
<evidence type="ECO:0000313" key="12">
    <source>
        <dbReference type="EMBL" id="ROT84176.1"/>
    </source>
</evidence>
<accession>A0A3R7QMV2</accession>
<evidence type="ECO:0000256" key="10">
    <source>
        <dbReference type="SAM" id="Coils"/>
    </source>
</evidence>
<feature type="coiled-coil region" evidence="10">
    <location>
        <begin position="89"/>
        <end position="123"/>
    </location>
</feature>
<comment type="subunit">
    <text evidence="9">Component of the Mediator complex.</text>
</comment>
<dbReference type="Pfam" id="PF10280">
    <property type="entry name" value="Med11"/>
    <property type="match status" value="1"/>
</dbReference>
<protein>
    <recommendedName>
        <fullName evidence="3 9">Mediator of RNA polymerase II transcription subunit 11</fullName>
    </recommendedName>
    <alternativeName>
        <fullName evidence="8 9">Mediator complex subunit 11</fullName>
    </alternativeName>
</protein>
<evidence type="ECO:0000256" key="11">
    <source>
        <dbReference type="SAM" id="Phobius"/>
    </source>
</evidence>
<feature type="transmembrane region" description="Helical" evidence="11">
    <location>
        <begin position="183"/>
        <end position="206"/>
    </location>
</feature>
<comment type="caution">
    <text evidence="12">The sequence shown here is derived from an EMBL/GenBank/DDBJ whole genome shotgun (WGS) entry which is preliminary data.</text>
</comment>
<evidence type="ECO:0000313" key="13">
    <source>
        <dbReference type="Proteomes" id="UP000283509"/>
    </source>
</evidence>
<dbReference type="GO" id="GO:0016592">
    <property type="term" value="C:mediator complex"/>
    <property type="evidence" value="ECO:0007669"/>
    <property type="project" value="InterPro"/>
</dbReference>
<evidence type="ECO:0000256" key="6">
    <source>
        <dbReference type="ARBA" id="ARBA00023163"/>
    </source>
</evidence>
<feature type="transmembrane region" description="Helical" evidence="11">
    <location>
        <begin position="141"/>
        <end position="163"/>
    </location>
</feature>
<reference evidence="12 13" key="1">
    <citation type="submission" date="2018-04" db="EMBL/GenBank/DDBJ databases">
        <authorList>
            <person name="Zhang X."/>
            <person name="Yuan J."/>
            <person name="Li F."/>
            <person name="Xiang J."/>
        </authorList>
    </citation>
    <scope>NUCLEOTIDE SEQUENCE [LARGE SCALE GENOMIC DNA]</scope>
    <source>
        <tissue evidence="12">Muscle</tissue>
    </source>
</reference>
<keyword evidence="5 9" id="KW-0010">Activator</keyword>
<dbReference type="GO" id="GO:0006357">
    <property type="term" value="P:regulation of transcription by RNA polymerase II"/>
    <property type="evidence" value="ECO:0007669"/>
    <property type="project" value="InterPro"/>
</dbReference>
<organism evidence="12 13">
    <name type="scientific">Penaeus vannamei</name>
    <name type="common">Whiteleg shrimp</name>
    <name type="synonym">Litopenaeus vannamei</name>
    <dbReference type="NCBI Taxonomy" id="6689"/>
    <lineage>
        <taxon>Eukaryota</taxon>
        <taxon>Metazoa</taxon>
        <taxon>Ecdysozoa</taxon>
        <taxon>Arthropoda</taxon>
        <taxon>Crustacea</taxon>
        <taxon>Multicrustacea</taxon>
        <taxon>Malacostraca</taxon>
        <taxon>Eumalacostraca</taxon>
        <taxon>Eucarida</taxon>
        <taxon>Decapoda</taxon>
        <taxon>Dendrobranchiata</taxon>
        <taxon>Penaeoidea</taxon>
        <taxon>Penaeidae</taxon>
        <taxon>Penaeus</taxon>
    </lineage>
</organism>
<keyword evidence="6 9" id="KW-0804">Transcription</keyword>
<comment type="subcellular location">
    <subcellularLocation>
        <location evidence="1 9">Nucleus</location>
    </subcellularLocation>
</comment>
<dbReference type="PANTHER" id="PTHR22890">
    <property type="entry name" value="MEDIATOR OF RNA POLYMERASE II TRANSCRIPTION SUBUNIT 11"/>
    <property type="match status" value="1"/>
</dbReference>
<keyword evidence="11" id="KW-1133">Transmembrane helix</keyword>
<dbReference type="OrthoDB" id="5418434at2759"/>
<dbReference type="FunFam" id="1.10.287.3490:FF:000001">
    <property type="entry name" value="Mediator of RNA polymerase II transcription subunit 11"/>
    <property type="match status" value="1"/>
</dbReference>
<dbReference type="Proteomes" id="UP000283509">
    <property type="component" value="Unassembled WGS sequence"/>
</dbReference>
<dbReference type="STRING" id="6689.A0A3R7QMV2"/>
<keyword evidence="4 9" id="KW-0805">Transcription regulation</keyword>
<proteinExistence type="inferred from homology"/>
<keyword evidence="11" id="KW-0472">Membrane</keyword>
<dbReference type="Gene3D" id="1.10.287.3490">
    <property type="match status" value="1"/>
</dbReference>
<evidence type="ECO:0000256" key="9">
    <source>
        <dbReference type="RuleBase" id="RU364147"/>
    </source>
</evidence>
<keyword evidence="13" id="KW-1185">Reference proteome</keyword>
<comment type="similarity">
    <text evidence="2 9">Belongs to the Mediator complex subunit 11 family.</text>
</comment>
<keyword evidence="7 9" id="KW-0539">Nucleus</keyword>
<dbReference type="InterPro" id="IPR019404">
    <property type="entry name" value="Mediator_Med11"/>
</dbReference>